<dbReference type="PANTHER" id="PTHR40763:SF4">
    <property type="entry name" value="DUF1707 DOMAIN-CONTAINING PROTEIN"/>
    <property type="match status" value="1"/>
</dbReference>
<dbReference type="Proteomes" id="UP000305282">
    <property type="component" value="Unassembled WGS sequence"/>
</dbReference>
<dbReference type="EMBL" id="SSXH01000485">
    <property type="protein sequence ID" value="THJ67230.1"/>
    <property type="molecule type" value="Genomic_DNA"/>
</dbReference>
<keyword evidence="2" id="KW-0472">Membrane</keyword>
<accession>A0A4S5E6Z2</accession>
<feature type="compositionally biased region" description="Basic and acidic residues" evidence="1">
    <location>
        <begin position="1"/>
        <end position="19"/>
    </location>
</feature>
<dbReference type="RefSeq" id="WP_136448933.1">
    <property type="nucleotide sequence ID" value="NZ_SSXH01000485.1"/>
</dbReference>
<evidence type="ECO:0000259" key="3">
    <source>
        <dbReference type="Pfam" id="PF08044"/>
    </source>
</evidence>
<evidence type="ECO:0000256" key="1">
    <source>
        <dbReference type="SAM" id="MobiDB-lite"/>
    </source>
</evidence>
<proteinExistence type="predicted"/>
<keyword evidence="2" id="KW-1133">Transmembrane helix</keyword>
<dbReference type="PANTHER" id="PTHR40763">
    <property type="entry name" value="MEMBRANE PROTEIN-RELATED"/>
    <property type="match status" value="1"/>
</dbReference>
<organism evidence="4 5">
    <name type="scientific">Candidatus Frankia alpina</name>
    <dbReference type="NCBI Taxonomy" id="2699483"/>
    <lineage>
        <taxon>Bacteria</taxon>
        <taxon>Bacillati</taxon>
        <taxon>Actinomycetota</taxon>
        <taxon>Actinomycetes</taxon>
        <taxon>Frankiales</taxon>
        <taxon>Frankiaceae</taxon>
        <taxon>Frankia</taxon>
    </lineage>
</organism>
<feature type="region of interest" description="Disordered" evidence="1">
    <location>
        <begin position="1"/>
        <end position="31"/>
    </location>
</feature>
<evidence type="ECO:0000256" key="2">
    <source>
        <dbReference type="SAM" id="Phobius"/>
    </source>
</evidence>
<protein>
    <submittedName>
        <fullName evidence="4">DUF1707 domain-containing protein</fullName>
    </submittedName>
</protein>
<reference evidence="4 5" key="1">
    <citation type="submission" date="2019-04" db="EMBL/GenBank/DDBJ databases">
        <title>Draft genome sequences for three unisolated Alnus-infective Frankia Sp+ strains, AgTrS, AiOr and AvVan, the first sequenced Frankia strains able to sporulate in-planta.</title>
        <authorList>
            <person name="Bethencourt L."/>
            <person name="Vautrin F."/>
            <person name="Taib N."/>
            <person name="Dubost A."/>
            <person name="Castro-Garcia L."/>
            <person name="Imbaud O."/>
            <person name="Abrouk D."/>
            <person name="Fournier P."/>
            <person name="Briolay J."/>
            <person name="Nguyen A."/>
            <person name="Normand P."/>
            <person name="Fernandez M.P."/>
            <person name="Brochier-Armanet C."/>
            <person name="Herrera-Belaroussi A."/>
        </authorList>
    </citation>
    <scope>NUCLEOTIDE SEQUENCE [LARGE SCALE GENOMIC DNA]</scope>
    <source>
        <strain evidence="4 5">AvVan</strain>
    </source>
</reference>
<feature type="transmembrane region" description="Helical" evidence="2">
    <location>
        <begin position="101"/>
        <end position="123"/>
    </location>
</feature>
<dbReference type="OrthoDB" id="3625082at2"/>
<name>A0A4S5E6Z2_9ACTN</name>
<gene>
    <name evidence="4" type="ORF">E7Y31_16825</name>
</gene>
<comment type="caution">
    <text evidence="4">The sequence shown here is derived from an EMBL/GenBank/DDBJ whole genome shotgun (WGS) entry which is preliminary data.</text>
</comment>
<keyword evidence="2" id="KW-0812">Transmembrane</keyword>
<evidence type="ECO:0000313" key="5">
    <source>
        <dbReference type="Proteomes" id="UP000305282"/>
    </source>
</evidence>
<dbReference type="Pfam" id="PF08044">
    <property type="entry name" value="DUF1707"/>
    <property type="match status" value="1"/>
</dbReference>
<feature type="domain" description="DUF1707" evidence="3">
    <location>
        <begin position="25"/>
        <end position="77"/>
    </location>
</feature>
<dbReference type="AlphaFoldDB" id="A0A4S5E6Z2"/>
<sequence length="160" mass="17435">MTDDTRDLDTSKNGPDDVARATGAVRATDADRTRTADWLAWAAGTGQLTLDEADERLARAYAARTLDELAPLTTDLQPRPQPAAPPAQHPGLRDRLHGLELAGSPHAVIPVAILALFLILPILTHGAMWFPWPLIVVGMIAGKAHHRHHHAPGPHRRRNH</sequence>
<evidence type="ECO:0000313" key="4">
    <source>
        <dbReference type="EMBL" id="THJ67230.1"/>
    </source>
</evidence>
<keyword evidence="5" id="KW-1185">Reference proteome</keyword>
<dbReference type="InterPro" id="IPR012551">
    <property type="entry name" value="DUF1707_SHOCT-like"/>
</dbReference>